<dbReference type="EnsemblPlants" id="ORUFI03G22140.1">
    <property type="protein sequence ID" value="ORUFI03G22140.1"/>
    <property type="gene ID" value="ORUFI03G22140"/>
</dbReference>
<feature type="region of interest" description="Disordered" evidence="1">
    <location>
        <begin position="148"/>
        <end position="220"/>
    </location>
</feature>
<proteinExistence type="predicted"/>
<name>A0A0E0NWJ5_ORYRU</name>
<feature type="compositionally biased region" description="Basic and acidic residues" evidence="1">
    <location>
        <begin position="171"/>
        <end position="185"/>
    </location>
</feature>
<evidence type="ECO:0000313" key="2">
    <source>
        <dbReference type="EnsemblPlants" id="ORUFI03G22140.1"/>
    </source>
</evidence>
<evidence type="ECO:0000313" key="3">
    <source>
        <dbReference type="Proteomes" id="UP000008022"/>
    </source>
</evidence>
<dbReference type="Gramene" id="ORUFI03G22140.1">
    <property type="protein sequence ID" value="ORUFI03G22140.1"/>
    <property type="gene ID" value="ORUFI03G22140"/>
</dbReference>
<dbReference type="HOGENOM" id="CLU_1043459_0_0_1"/>
<reference evidence="3" key="1">
    <citation type="submission" date="2013-06" db="EMBL/GenBank/DDBJ databases">
        <authorList>
            <person name="Zhao Q."/>
        </authorList>
    </citation>
    <scope>NUCLEOTIDE SEQUENCE</scope>
    <source>
        <strain evidence="3">cv. W1943</strain>
    </source>
</reference>
<sequence length="267" mass="28886">MVVVGVLLGSSSSTAGSSRGAVSGVLLLLRRRIDGVPRFSLPRHPPGRRHDGMTRNLHGHLLRGRDLRVGLADHPSNRPLEDGVAEGAALEEEPEPMETTRRSSTPAARGNSYLLWRTWVMAAAVGLPMAATPADAAAMAVRPSTERTAVAVAPPAHVAAQTSRRRKAKQRRDGVTQRGVAEHPLQRRPLHRPTPEQRRHPPPPSTAAPPSLPEARRHERQCDCRRVPRLPIAPFKSGLPLLCAISAMSPPVPTPPCPMSAPIRRLL</sequence>
<accession>A0A0E0NWJ5</accession>
<dbReference type="Proteomes" id="UP000008022">
    <property type="component" value="Unassembled WGS sequence"/>
</dbReference>
<organism evidence="2 3">
    <name type="scientific">Oryza rufipogon</name>
    <name type="common">Brownbeard rice</name>
    <name type="synonym">Asian wild rice</name>
    <dbReference type="NCBI Taxonomy" id="4529"/>
    <lineage>
        <taxon>Eukaryota</taxon>
        <taxon>Viridiplantae</taxon>
        <taxon>Streptophyta</taxon>
        <taxon>Embryophyta</taxon>
        <taxon>Tracheophyta</taxon>
        <taxon>Spermatophyta</taxon>
        <taxon>Magnoliopsida</taxon>
        <taxon>Liliopsida</taxon>
        <taxon>Poales</taxon>
        <taxon>Poaceae</taxon>
        <taxon>BOP clade</taxon>
        <taxon>Oryzoideae</taxon>
        <taxon>Oryzeae</taxon>
        <taxon>Oryzinae</taxon>
        <taxon>Oryza</taxon>
    </lineage>
</organism>
<feature type="compositionally biased region" description="Low complexity" evidence="1">
    <location>
        <begin position="149"/>
        <end position="160"/>
    </location>
</feature>
<dbReference type="AlphaFoldDB" id="A0A0E0NWJ5"/>
<feature type="compositionally biased region" description="Pro residues" evidence="1">
    <location>
        <begin position="202"/>
        <end position="212"/>
    </location>
</feature>
<feature type="region of interest" description="Disordered" evidence="1">
    <location>
        <begin position="73"/>
        <end position="108"/>
    </location>
</feature>
<keyword evidence="3" id="KW-1185">Reference proteome</keyword>
<reference evidence="2" key="2">
    <citation type="submission" date="2015-06" db="UniProtKB">
        <authorList>
            <consortium name="EnsemblPlants"/>
        </authorList>
    </citation>
    <scope>IDENTIFICATION</scope>
</reference>
<protein>
    <submittedName>
        <fullName evidence="2">Uncharacterized protein</fullName>
    </submittedName>
</protein>
<evidence type="ECO:0000256" key="1">
    <source>
        <dbReference type="SAM" id="MobiDB-lite"/>
    </source>
</evidence>